<proteinExistence type="predicted"/>
<dbReference type="Proteomes" id="UP000237438">
    <property type="component" value="Unassembled WGS sequence"/>
</dbReference>
<accession>A0A2S4PQF1</accession>
<sequence>MGRSIKESNEIPDPSQWKINRPGPRRYQTKQSKLKPTENLSVTSYYGWVTTEDILKSEGHSRTTIGKLARLNHKSQSTSRGKELKIRLGALSTAIPQSQIKHHFHHSKKITDYNSFYHNGSESTSIFVANHERPHESSTTADSSILIQDSLLSNTNIKVDRMDIGNSYINKVELKESIGISTLTQPSSKLSISNPIVDKQASRVNTVISRYLSGGGEKIKSCGLRGEHKLDIENDVLEEKSVRQKNCGESFPPEYSDFEEFNQEIDDVDFLAAEPDTLTSSDKLLPIEKESYSTLIHSPSLSAVSGKSLSVTYQKESKVNCCSIDRKFLSLPASKHDNISERPVVTEISQGLLQENQTCLNEIIAKKIYQKKTFNLEKDINENLLESKESKFQAGLRGCVALEQNTRAGSQQSKLQTVSSLESKSFLDIQDCELASRSVAPALGSSNEFYDPGIFSRIEFPKLVNNDSPIIGLSSNNCLRTCFHVKEMINEAQRFMTLNTAPVIELFARVIHSYREPNTTRQKFHFSDIWLDKSSFSDGILMNYKATKLIDEESQIFIGSDSKKLLARILATPKRREEKGLMNQNTVTTIRSYSCWLLHIISIRKTDFEEINWTRRIVNAY</sequence>
<reference evidence="2 3" key="1">
    <citation type="submission" date="2017-10" db="EMBL/GenBank/DDBJ databases">
        <title>Development of genomic resources for the powdery mildew, Erysiphe pulchra.</title>
        <authorList>
            <person name="Wadl P.A."/>
            <person name="Mack B.M."/>
            <person name="Moore G."/>
            <person name="Beltz S.B."/>
        </authorList>
    </citation>
    <scope>NUCLEOTIDE SEQUENCE [LARGE SCALE GENOMIC DNA]</scope>
    <source>
        <strain evidence="2">Cflorida</strain>
    </source>
</reference>
<evidence type="ECO:0000313" key="3">
    <source>
        <dbReference type="Proteomes" id="UP000237438"/>
    </source>
</evidence>
<dbReference type="EMBL" id="PEDP01001098">
    <property type="protein sequence ID" value="POS84265.1"/>
    <property type="molecule type" value="Genomic_DNA"/>
</dbReference>
<organism evidence="2 3">
    <name type="scientific">Erysiphe pulchra</name>
    <dbReference type="NCBI Taxonomy" id="225359"/>
    <lineage>
        <taxon>Eukaryota</taxon>
        <taxon>Fungi</taxon>
        <taxon>Dikarya</taxon>
        <taxon>Ascomycota</taxon>
        <taxon>Pezizomycotina</taxon>
        <taxon>Leotiomycetes</taxon>
        <taxon>Erysiphales</taxon>
        <taxon>Erysiphaceae</taxon>
        <taxon>Erysiphe</taxon>
    </lineage>
</organism>
<dbReference type="OrthoDB" id="5397183at2759"/>
<protein>
    <submittedName>
        <fullName evidence="2">Uncharacterized protein</fullName>
    </submittedName>
</protein>
<gene>
    <name evidence="2" type="ORF">EPUL_003854</name>
</gene>
<comment type="caution">
    <text evidence="2">The sequence shown here is derived from an EMBL/GenBank/DDBJ whole genome shotgun (WGS) entry which is preliminary data.</text>
</comment>
<dbReference type="AlphaFoldDB" id="A0A2S4PQF1"/>
<feature type="region of interest" description="Disordered" evidence="1">
    <location>
        <begin position="1"/>
        <end position="35"/>
    </location>
</feature>
<evidence type="ECO:0000256" key="1">
    <source>
        <dbReference type="SAM" id="MobiDB-lite"/>
    </source>
</evidence>
<keyword evidence="3" id="KW-1185">Reference proteome</keyword>
<evidence type="ECO:0000313" key="2">
    <source>
        <dbReference type="EMBL" id="POS84265.1"/>
    </source>
</evidence>
<name>A0A2S4PQF1_9PEZI</name>